<evidence type="ECO:0000313" key="2">
    <source>
        <dbReference type="EMBL" id="VUZ43105.1"/>
    </source>
</evidence>
<keyword evidence="1" id="KW-1133">Transmembrane helix</keyword>
<accession>A0A564Y719</accession>
<name>A0A564Y719_HYMDI</name>
<organism evidence="2 3">
    <name type="scientific">Hymenolepis diminuta</name>
    <name type="common">Rat tapeworm</name>
    <dbReference type="NCBI Taxonomy" id="6216"/>
    <lineage>
        <taxon>Eukaryota</taxon>
        <taxon>Metazoa</taxon>
        <taxon>Spiralia</taxon>
        <taxon>Lophotrochozoa</taxon>
        <taxon>Platyhelminthes</taxon>
        <taxon>Cestoda</taxon>
        <taxon>Eucestoda</taxon>
        <taxon>Cyclophyllidea</taxon>
        <taxon>Hymenolepididae</taxon>
        <taxon>Hymenolepis</taxon>
    </lineage>
</organism>
<evidence type="ECO:0000256" key="1">
    <source>
        <dbReference type="SAM" id="Phobius"/>
    </source>
</evidence>
<dbReference type="EMBL" id="CABIJS010000111">
    <property type="protein sequence ID" value="VUZ43105.1"/>
    <property type="molecule type" value="Genomic_DNA"/>
</dbReference>
<keyword evidence="1" id="KW-0472">Membrane</keyword>
<reference evidence="2 3" key="1">
    <citation type="submission" date="2019-07" db="EMBL/GenBank/DDBJ databases">
        <authorList>
            <person name="Jastrzebski P J."/>
            <person name="Paukszto L."/>
            <person name="Jastrzebski P J."/>
        </authorList>
    </citation>
    <scope>NUCLEOTIDE SEQUENCE [LARGE SCALE GENOMIC DNA]</scope>
    <source>
        <strain evidence="2 3">WMS-il1</strain>
    </source>
</reference>
<keyword evidence="1" id="KW-0812">Transmembrane</keyword>
<sequence length="64" mass="7130">MRSIVIFLQYSLNYNKRICVASSYIRFSGKSRVVKMLSRVLVVAVLIFGGTWSGSPSTLIIQSS</sequence>
<keyword evidence="3" id="KW-1185">Reference proteome</keyword>
<evidence type="ECO:0000313" key="3">
    <source>
        <dbReference type="Proteomes" id="UP000321570"/>
    </source>
</evidence>
<gene>
    <name evidence="2" type="ORF">WMSIL1_LOCUS4070</name>
</gene>
<feature type="transmembrane region" description="Helical" evidence="1">
    <location>
        <begin position="36"/>
        <end position="54"/>
    </location>
</feature>
<dbReference type="AlphaFoldDB" id="A0A564Y719"/>
<proteinExistence type="predicted"/>
<dbReference type="Proteomes" id="UP000321570">
    <property type="component" value="Unassembled WGS sequence"/>
</dbReference>
<protein>
    <submittedName>
        <fullName evidence="2">Uncharacterized protein</fullName>
    </submittedName>
</protein>